<protein>
    <submittedName>
        <fullName evidence="2">DsrE family protein</fullName>
    </submittedName>
</protein>
<sequence length="139" mass="15193">MKKHAFFTVVLLSILSLQNTLFAQASEKESKIAFMVKDARMLNGAALSSIASLQGQGYASDEAAIVVIGPAVKELSKNGSLKETVRKALQSGVKLKACKIALDKMQVPEKELIKGVEVVDNGFFEMFRLQEKGFMQLNL</sequence>
<dbReference type="RefSeq" id="WP_346823372.1">
    <property type="nucleotide sequence ID" value="NZ_JBDKWZ010000015.1"/>
</dbReference>
<keyword evidence="3" id="KW-1185">Reference proteome</keyword>
<reference evidence="2 3" key="1">
    <citation type="submission" date="2024-04" db="EMBL/GenBank/DDBJ databases">
        <title>Novel genus in family Flammeovirgaceae.</title>
        <authorList>
            <person name="Nguyen T.H."/>
            <person name="Vuong T.Q."/>
            <person name="Le H."/>
            <person name="Kim S.-G."/>
        </authorList>
    </citation>
    <scope>NUCLEOTIDE SEQUENCE [LARGE SCALE GENOMIC DNA]</scope>
    <source>
        <strain evidence="2 3">JCM 23209</strain>
    </source>
</reference>
<gene>
    <name evidence="2" type="ORF">AAG747_21910</name>
</gene>
<evidence type="ECO:0000313" key="3">
    <source>
        <dbReference type="Proteomes" id="UP001403385"/>
    </source>
</evidence>
<dbReference type="AlphaFoldDB" id="A0AAW9SDI5"/>
<dbReference type="Proteomes" id="UP001403385">
    <property type="component" value="Unassembled WGS sequence"/>
</dbReference>
<keyword evidence="1" id="KW-0732">Signal</keyword>
<accession>A0AAW9SDI5</accession>
<organism evidence="2 3">
    <name type="scientific">Rapidithrix thailandica</name>
    <dbReference type="NCBI Taxonomy" id="413964"/>
    <lineage>
        <taxon>Bacteria</taxon>
        <taxon>Pseudomonadati</taxon>
        <taxon>Bacteroidota</taxon>
        <taxon>Cytophagia</taxon>
        <taxon>Cytophagales</taxon>
        <taxon>Flammeovirgaceae</taxon>
        <taxon>Rapidithrix</taxon>
    </lineage>
</organism>
<feature type="chain" id="PRO_5043858204" evidence="1">
    <location>
        <begin position="26"/>
        <end position="139"/>
    </location>
</feature>
<evidence type="ECO:0000256" key="1">
    <source>
        <dbReference type="SAM" id="SignalP"/>
    </source>
</evidence>
<proteinExistence type="predicted"/>
<dbReference type="Gene3D" id="3.40.1260.10">
    <property type="entry name" value="DsrEFH-like"/>
    <property type="match status" value="1"/>
</dbReference>
<dbReference type="InterPro" id="IPR027396">
    <property type="entry name" value="DsrEFH-like"/>
</dbReference>
<name>A0AAW9SDI5_9BACT</name>
<comment type="caution">
    <text evidence="2">The sequence shown here is derived from an EMBL/GenBank/DDBJ whole genome shotgun (WGS) entry which is preliminary data.</text>
</comment>
<dbReference type="SUPFAM" id="SSF75169">
    <property type="entry name" value="DsrEFH-like"/>
    <property type="match status" value="1"/>
</dbReference>
<dbReference type="Pfam" id="PF02635">
    <property type="entry name" value="DsrE"/>
    <property type="match status" value="1"/>
</dbReference>
<dbReference type="EMBL" id="JBDKWZ010000015">
    <property type="protein sequence ID" value="MEN7550590.1"/>
    <property type="molecule type" value="Genomic_DNA"/>
</dbReference>
<feature type="signal peptide" evidence="1">
    <location>
        <begin position="1"/>
        <end position="25"/>
    </location>
</feature>
<dbReference type="InterPro" id="IPR003787">
    <property type="entry name" value="Sulphur_relay_DsrE/F-like"/>
</dbReference>
<evidence type="ECO:0000313" key="2">
    <source>
        <dbReference type="EMBL" id="MEN7550590.1"/>
    </source>
</evidence>